<dbReference type="AlphaFoldDB" id="A0A1I6ENS0"/>
<comment type="similarity">
    <text evidence="1">Belongs to the glycosyltransferase 2 family.</text>
</comment>
<sequence>MTSPASDAPAQMAEISVIIVNYGTADLTIESAQSVLGHDHGGRRVDVHIVDNASPGDDAARLEAAFGGPEHAGRVTLYLEPDNHGFGRGNNLVIRALAERPTPPAFVFLLNPDARLDNEAVDILASALEAEPRAGAAGAGIALPSGEAVTAAFRFPSAAGEFSRALNFGPVDRLLNRARVALPPDHPEGPVDWVAGAAVMFRWSVLEELEGFDPAFFLYFEEVELMHRIARAGYQTLYVPRAQVIHAEGAATQVRSGEARSRPRPAYWYHSWRHYYAKTYGRAGALLAALSWMLGAALNRGLAALRRQVPRAPQRFFGDMTREVLRPLISGRALLSPPGETEDGAAKETLCARAAEDPRFAPNPGTENANPPGLGFRALVAEDFRTHGRDWGAQGFWALFWHRFGNWRMGVRSRLLRAPLTLLYRAMAKRCEIRGGIMLPYTVRVGRRVKLEHFGGMVLVAQWIGDDVTLRQNTTLGIPDTGRLQDRPVIADGADIGAGAVILGAVLVGEGAVIGANAVVRRDVPPGAVAGGVPARILREGPGG</sequence>
<keyword evidence="4" id="KW-0677">Repeat</keyword>
<evidence type="ECO:0000256" key="1">
    <source>
        <dbReference type="ARBA" id="ARBA00006739"/>
    </source>
</evidence>
<evidence type="ECO:0000256" key="4">
    <source>
        <dbReference type="ARBA" id="ARBA00022737"/>
    </source>
</evidence>
<name>A0A1I6ENS0_9RHOB</name>
<dbReference type="PANTHER" id="PTHR43179:SF12">
    <property type="entry name" value="GALACTOFURANOSYLTRANSFERASE GLFT2"/>
    <property type="match status" value="1"/>
</dbReference>
<dbReference type="SUPFAM" id="SSF53448">
    <property type="entry name" value="Nucleotide-diphospho-sugar transferases"/>
    <property type="match status" value="1"/>
</dbReference>
<dbReference type="InterPro" id="IPR001173">
    <property type="entry name" value="Glyco_trans_2-like"/>
</dbReference>
<dbReference type="CDD" id="cd03354">
    <property type="entry name" value="LbH_SAT"/>
    <property type="match status" value="1"/>
</dbReference>
<keyword evidence="7" id="KW-1185">Reference proteome</keyword>
<dbReference type="GO" id="GO:0016757">
    <property type="term" value="F:glycosyltransferase activity"/>
    <property type="evidence" value="ECO:0007669"/>
    <property type="project" value="UniProtKB-KW"/>
</dbReference>
<gene>
    <name evidence="6" type="ORF">SAMN04515673_11638</name>
</gene>
<keyword evidence="2" id="KW-0328">Glycosyltransferase</keyword>
<feature type="domain" description="Glycosyltransferase 2-like" evidence="5">
    <location>
        <begin position="183"/>
        <end position="281"/>
    </location>
</feature>
<dbReference type="STRING" id="871652.SAMN04515673_11638"/>
<keyword evidence="3 6" id="KW-0808">Transferase</keyword>
<dbReference type="InterPro" id="IPR018357">
    <property type="entry name" value="Hexapep_transf_CS"/>
</dbReference>
<dbReference type="PANTHER" id="PTHR43179">
    <property type="entry name" value="RHAMNOSYLTRANSFERASE WBBL"/>
    <property type="match status" value="1"/>
</dbReference>
<evidence type="ECO:0000313" key="6">
    <source>
        <dbReference type="EMBL" id="SFR19370.1"/>
    </source>
</evidence>
<dbReference type="InterPro" id="IPR045304">
    <property type="entry name" value="LbH_SAT"/>
</dbReference>
<organism evidence="6 7">
    <name type="scientific">Poseidonocella sedimentorum</name>
    <dbReference type="NCBI Taxonomy" id="871652"/>
    <lineage>
        <taxon>Bacteria</taxon>
        <taxon>Pseudomonadati</taxon>
        <taxon>Pseudomonadota</taxon>
        <taxon>Alphaproteobacteria</taxon>
        <taxon>Rhodobacterales</taxon>
        <taxon>Roseobacteraceae</taxon>
        <taxon>Poseidonocella</taxon>
    </lineage>
</organism>
<evidence type="ECO:0000259" key="5">
    <source>
        <dbReference type="Pfam" id="PF13632"/>
    </source>
</evidence>
<evidence type="ECO:0000256" key="3">
    <source>
        <dbReference type="ARBA" id="ARBA00022679"/>
    </source>
</evidence>
<dbReference type="RefSeq" id="WP_092082507.1">
    <property type="nucleotide sequence ID" value="NZ_FOYI01000016.1"/>
</dbReference>
<dbReference type="Proteomes" id="UP000199302">
    <property type="component" value="Unassembled WGS sequence"/>
</dbReference>
<dbReference type="SUPFAM" id="SSF51161">
    <property type="entry name" value="Trimeric LpxA-like enzymes"/>
    <property type="match status" value="1"/>
</dbReference>
<dbReference type="InterPro" id="IPR011004">
    <property type="entry name" value="Trimer_LpxA-like_sf"/>
</dbReference>
<dbReference type="OrthoDB" id="9771846at2"/>
<dbReference type="InterPro" id="IPR029044">
    <property type="entry name" value="Nucleotide-diphossugar_trans"/>
</dbReference>
<dbReference type="Gene3D" id="2.160.10.10">
    <property type="entry name" value="Hexapeptide repeat proteins"/>
    <property type="match status" value="1"/>
</dbReference>
<evidence type="ECO:0000313" key="7">
    <source>
        <dbReference type="Proteomes" id="UP000199302"/>
    </source>
</evidence>
<proteinExistence type="inferred from homology"/>
<dbReference type="Gene3D" id="3.90.550.10">
    <property type="entry name" value="Spore Coat Polysaccharide Biosynthesis Protein SpsA, Chain A"/>
    <property type="match status" value="1"/>
</dbReference>
<evidence type="ECO:0000256" key="2">
    <source>
        <dbReference type="ARBA" id="ARBA00022676"/>
    </source>
</evidence>
<dbReference type="EMBL" id="FOYI01000016">
    <property type="protein sequence ID" value="SFR19370.1"/>
    <property type="molecule type" value="Genomic_DNA"/>
</dbReference>
<dbReference type="Pfam" id="PF13632">
    <property type="entry name" value="Glyco_trans_2_3"/>
    <property type="match status" value="1"/>
</dbReference>
<protein>
    <submittedName>
        <fullName evidence="6">Glycosyltransferase, GT2 family</fullName>
    </submittedName>
</protein>
<reference evidence="6 7" key="1">
    <citation type="submission" date="2016-10" db="EMBL/GenBank/DDBJ databases">
        <authorList>
            <person name="de Groot N.N."/>
        </authorList>
    </citation>
    <scope>NUCLEOTIDE SEQUENCE [LARGE SCALE GENOMIC DNA]</scope>
    <source>
        <strain evidence="7">KMM 9023,NRIC 0796,JCM 17311,KCTC 23692</strain>
    </source>
</reference>
<dbReference type="PROSITE" id="PS00101">
    <property type="entry name" value="HEXAPEP_TRANSFERASES"/>
    <property type="match status" value="1"/>
</dbReference>
<accession>A0A1I6ENS0</accession>